<protein>
    <recommendedName>
        <fullName evidence="3">High-affinity branched-chain amino acid transport system permease protein LivH</fullName>
    </recommendedName>
</protein>
<sequence>MNPKAFSLVYVFQVVAMLAIGGIGTLSGPLIGAAILTIGTELLAPVQEGFTFLGCTVPPIFGFVNVFMALLLIVIMIFKPRGLMNGREIGSFICFSKKEGNSNGNSNIKG</sequence>
<accession>A0A645IBS2</accession>
<keyword evidence="1" id="KW-0812">Transmembrane</keyword>
<evidence type="ECO:0000256" key="1">
    <source>
        <dbReference type="SAM" id="Phobius"/>
    </source>
</evidence>
<keyword evidence="1" id="KW-0472">Membrane</keyword>
<dbReference type="InterPro" id="IPR043428">
    <property type="entry name" value="LivM-like"/>
</dbReference>
<feature type="transmembrane region" description="Helical" evidence="1">
    <location>
        <begin position="60"/>
        <end position="78"/>
    </location>
</feature>
<feature type="transmembrane region" description="Helical" evidence="1">
    <location>
        <begin position="7"/>
        <end position="40"/>
    </location>
</feature>
<dbReference type="EMBL" id="VSSQ01109776">
    <property type="protein sequence ID" value="MPN47909.1"/>
    <property type="molecule type" value="Genomic_DNA"/>
</dbReference>
<dbReference type="GO" id="GO:0015658">
    <property type="term" value="F:branched-chain amino acid transmembrane transporter activity"/>
    <property type="evidence" value="ECO:0007669"/>
    <property type="project" value="InterPro"/>
</dbReference>
<evidence type="ECO:0008006" key="3">
    <source>
        <dbReference type="Google" id="ProtNLM"/>
    </source>
</evidence>
<comment type="caution">
    <text evidence="2">The sequence shown here is derived from an EMBL/GenBank/DDBJ whole genome shotgun (WGS) entry which is preliminary data.</text>
</comment>
<keyword evidence="1" id="KW-1133">Transmembrane helix</keyword>
<dbReference type="PANTHER" id="PTHR30482">
    <property type="entry name" value="HIGH-AFFINITY BRANCHED-CHAIN AMINO ACID TRANSPORT SYSTEM PERMEASE"/>
    <property type="match status" value="1"/>
</dbReference>
<dbReference type="AlphaFoldDB" id="A0A645IBS2"/>
<evidence type="ECO:0000313" key="2">
    <source>
        <dbReference type="EMBL" id="MPN47909.1"/>
    </source>
</evidence>
<organism evidence="2">
    <name type="scientific">bioreactor metagenome</name>
    <dbReference type="NCBI Taxonomy" id="1076179"/>
    <lineage>
        <taxon>unclassified sequences</taxon>
        <taxon>metagenomes</taxon>
        <taxon>ecological metagenomes</taxon>
    </lineage>
</organism>
<name>A0A645IBS2_9ZZZZ</name>
<dbReference type="GO" id="GO:0005886">
    <property type="term" value="C:plasma membrane"/>
    <property type="evidence" value="ECO:0007669"/>
    <property type="project" value="TreeGrafter"/>
</dbReference>
<gene>
    <name evidence="2" type="ORF">SDC9_195513</name>
</gene>
<reference evidence="2" key="1">
    <citation type="submission" date="2019-08" db="EMBL/GenBank/DDBJ databases">
        <authorList>
            <person name="Kucharzyk K."/>
            <person name="Murdoch R.W."/>
            <person name="Higgins S."/>
            <person name="Loffler F."/>
        </authorList>
    </citation>
    <scope>NUCLEOTIDE SEQUENCE</scope>
</reference>
<proteinExistence type="predicted"/>
<dbReference type="PANTHER" id="PTHR30482:SF10">
    <property type="entry name" value="HIGH-AFFINITY BRANCHED-CHAIN AMINO ACID TRANSPORT PROTEIN BRAE"/>
    <property type="match status" value="1"/>
</dbReference>